<dbReference type="PANTHER" id="PTHR43591:SF99">
    <property type="entry name" value="OS06G0646000 PROTEIN"/>
    <property type="match status" value="1"/>
</dbReference>
<dbReference type="GO" id="GO:0008757">
    <property type="term" value="F:S-adenosylmethionine-dependent methyltransferase activity"/>
    <property type="evidence" value="ECO:0007669"/>
    <property type="project" value="InterPro"/>
</dbReference>
<evidence type="ECO:0000313" key="3">
    <source>
        <dbReference type="Proteomes" id="UP000316726"/>
    </source>
</evidence>
<protein>
    <submittedName>
        <fullName evidence="2">S-adenosyl-L-methionine-dependent methyltransferase</fullName>
    </submittedName>
</protein>
<evidence type="ECO:0000259" key="1">
    <source>
        <dbReference type="Pfam" id="PF08241"/>
    </source>
</evidence>
<dbReference type="Pfam" id="PF08241">
    <property type="entry name" value="Methyltransf_11"/>
    <property type="match status" value="1"/>
</dbReference>
<sequence>MTCSSCSKEFSNSPTCFDLCVLPSQSIAPPEVGSSVLEALGELVQRQGGEGSGKSRAGSYRERNWSVSQLFQSPAISYVYERGWRQGFEWAGFPGKDEEFRIMQRLYEDTRVAPRSSSESVLDVSCGTGLFSRKFLRSGMFQSVVASDYSQNMLDQAFEFLNEREDTKFSMETSLTLVRADVGRLPFQSKSFELVHAGAAIHCWPTPSMGIAEICRVLKPGGRLIGSTFLLAASPLGQRLGDDSLVKPLFELEKEFSGGLMPGLTGRQYRFWSEEELRALCELCGLENFQVERDNRFIMFCATKPLGKKTGVGEDKDAPRPEDYLRD</sequence>
<name>A0A5B8MP45_9CHLO</name>
<accession>A0A5B8MP45</accession>
<dbReference type="AlphaFoldDB" id="A0A5B8MP45"/>
<dbReference type="InterPro" id="IPR029063">
    <property type="entry name" value="SAM-dependent_MTases_sf"/>
</dbReference>
<proteinExistence type="predicted"/>
<reference evidence="2 3" key="1">
    <citation type="submission" date="2018-07" db="EMBL/GenBank/DDBJ databases">
        <title>The complete nuclear genome of the prasinophyte Chloropicon primus (CCMP1205).</title>
        <authorList>
            <person name="Pombert J.-F."/>
            <person name="Otis C."/>
            <person name="Turmel M."/>
            <person name="Lemieux C."/>
        </authorList>
    </citation>
    <scope>NUCLEOTIDE SEQUENCE [LARGE SCALE GENOMIC DNA]</scope>
    <source>
        <strain evidence="2 3">CCMP1205</strain>
    </source>
</reference>
<keyword evidence="3" id="KW-1185">Reference proteome</keyword>
<feature type="domain" description="Methyltransferase type 11" evidence="1">
    <location>
        <begin position="122"/>
        <end position="225"/>
    </location>
</feature>
<dbReference type="PANTHER" id="PTHR43591">
    <property type="entry name" value="METHYLTRANSFERASE"/>
    <property type="match status" value="1"/>
</dbReference>
<dbReference type="EMBL" id="CP031040">
    <property type="protein sequence ID" value="QDZ22303.1"/>
    <property type="molecule type" value="Genomic_DNA"/>
</dbReference>
<evidence type="ECO:0000313" key="2">
    <source>
        <dbReference type="EMBL" id="QDZ22303.1"/>
    </source>
</evidence>
<dbReference type="Gene3D" id="3.40.50.150">
    <property type="entry name" value="Vaccinia Virus protein VP39"/>
    <property type="match status" value="1"/>
</dbReference>
<dbReference type="GO" id="GO:0032259">
    <property type="term" value="P:methylation"/>
    <property type="evidence" value="ECO:0007669"/>
    <property type="project" value="UniProtKB-KW"/>
</dbReference>
<keyword evidence="2" id="KW-0489">Methyltransferase</keyword>
<dbReference type="STRING" id="1764295.A0A5B8MP45"/>
<gene>
    <name evidence="2" type="ORF">A3770_07p48210</name>
</gene>
<dbReference type="CDD" id="cd02440">
    <property type="entry name" value="AdoMet_MTases"/>
    <property type="match status" value="1"/>
</dbReference>
<dbReference type="InterPro" id="IPR013216">
    <property type="entry name" value="Methyltransf_11"/>
</dbReference>
<organism evidence="2 3">
    <name type="scientific">Chloropicon primus</name>
    <dbReference type="NCBI Taxonomy" id="1764295"/>
    <lineage>
        <taxon>Eukaryota</taxon>
        <taxon>Viridiplantae</taxon>
        <taxon>Chlorophyta</taxon>
        <taxon>Chloropicophyceae</taxon>
        <taxon>Chloropicales</taxon>
        <taxon>Chloropicaceae</taxon>
        <taxon>Chloropicon</taxon>
    </lineage>
</organism>
<dbReference type="Proteomes" id="UP000316726">
    <property type="component" value="Chromosome 7"/>
</dbReference>
<keyword evidence="2" id="KW-0808">Transferase</keyword>
<dbReference type="SUPFAM" id="SSF53335">
    <property type="entry name" value="S-adenosyl-L-methionine-dependent methyltransferases"/>
    <property type="match status" value="1"/>
</dbReference>
<dbReference type="OrthoDB" id="10017101at2759"/>